<accession>A0ABS4H0I9</accession>
<evidence type="ECO:0000313" key="1">
    <source>
        <dbReference type="EMBL" id="MBP1936039.1"/>
    </source>
</evidence>
<organism evidence="1 2">
    <name type="scientific">Paenibacillus sediminis</name>
    <dbReference type="NCBI Taxonomy" id="664909"/>
    <lineage>
        <taxon>Bacteria</taxon>
        <taxon>Bacillati</taxon>
        <taxon>Bacillota</taxon>
        <taxon>Bacilli</taxon>
        <taxon>Bacillales</taxon>
        <taxon>Paenibacillaceae</taxon>
        <taxon>Paenibacillus</taxon>
    </lineage>
</organism>
<evidence type="ECO:0000313" key="2">
    <source>
        <dbReference type="Proteomes" id="UP001519273"/>
    </source>
</evidence>
<dbReference type="Proteomes" id="UP001519273">
    <property type="component" value="Unassembled WGS sequence"/>
</dbReference>
<proteinExistence type="predicted"/>
<sequence length="63" mass="7411">MDIISDQDFIGVGSGKWEDNSKFIDWASGKPSNTFSLYRYDMKTKQIRKLEALSSDELNRWYQ</sequence>
<gene>
    <name evidence="1" type="ORF">J2Z20_000900</name>
</gene>
<keyword evidence="2" id="KW-1185">Reference proteome</keyword>
<reference evidence="1 2" key="1">
    <citation type="submission" date="2021-03" db="EMBL/GenBank/DDBJ databases">
        <title>Genomic Encyclopedia of Type Strains, Phase IV (KMG-IV): sequencing the most valuable type-strain genomes for metagenomic binning, comparative biology and taxonomic classification.</title>
        <authorList>
            <person name="Goeker M."/>
        </authorList>
    </citation>
    <scope>NUCLEOTIDE SEQUENCE [LARGE SCALE GENOMIC DNA]</scope>
    <source>
        <strain evidence="1 2">DSM 23491</strain>
    </source>
</reference>
<dbReference type="EMBL" id="JAGGKP010000001">
    <property type="protein sequence ID" value="MBP1936039.1"/>
    <property type="molecule type" value="Genomic_DNA"/>
</dbReference>
<comment type="caution">
    <text evidence="1">The sequence shown here is derived from an EMBL/GenBank/DDBJ whole genome shotgun (WGS) entry which is preliminary data.</text>
</comment>
<name>A0ABS4H0I9_9BACL</name>
<protein>
    <submittedName>
        <fullName evidence="1">Uncharacterized protein</fullName>
    </submittedName>
</protein>
<dbReference type="RefSeq" id="WP_209845783.1">
    <property type="nucleotide sequence ID" value="NZ_CBCRVE010000002.1"/>
</dbReference>